<keyword evidence="2" id="KW-1185">Reference proteome</keyword>
<gene>
    <name evidence="1" type="ORF">AGRI_11687</name>
</gene>
<evidence type="ECO:0000313" key="1">
    <source>
        <dbReference type="EMBL" id="EIW88310.1"/>
    </source>
</evidence>
<dbReference type="AlphaFoldDB" id="I9DQL2"/>
<evidence type="ECO:0000313" key="2">
    <source>
        <dbReference type="Proteomes" id="UP000035062"/>
    </source>
</evidence>
<evidence type="ECO:0008006" key="3">
    <source>
        <dbReference type="Google" id="ProtNLM"/>
    </source>
</evidence>
<organism evidence="1 2">
    <name type="scientific">Alishewanella agri BL06</name>
    <dbReference type="NCBI Taxonomy" id="1195246"/>
    <lineage>
        <taxon>Bacteria</taxon>
        <taxon>Pseudomonadati</taxon>
        <taxon>Pseudomonadota</taxon>
        <taxon>Gammaproteobacteria</taxon>
        <taxon>Alteromonadales</taxon>
        <taxon>Alteromonadaceae</taxon>
        <taxon>Alishewanella</taxon>
    </lineage>
</organism>
<dbReference type="PATRIC" id="fig|1195246.3.peg.2318"/>
<sequence>MNKNKFLLLFVLCCALPLVLAKLVLEFGWFNAGSSSRGAWLTEEVYLLPDASKVPKHWRIVVVAEDCSQPCQQALHTVKQLYVGLGRKQTQVQPVYLGATSLADYPMFTQPKPLTSLTTLQQKIVLVDQRGLALLTYPLPEQAAQMADTAKAIRADLMKLMNYDRTSV</sequence>
<dbReference type="Proteomes" id="UP000035062">
    <property type="component" value="Unassembled WGS sequence"/>
</dbReference>
<dbReference type="eggNOG" id="COG1999">
    <property type="taxonomic scope" value="Bacteria"/>
</dbReference>
<comment type="caution">
    <text evidence="1">The sequence shown here is derived from an EMBL/GenBank/DDBJ whole genome shotgun (WGS) entry which is preliminary data.</text>
</comment>
<accession>I9DQL2</accession>
<protein>
    <recommendedName>
        <fullName evidence="3">Transmembrane cytochrome oxidase associated protein</fullName>
    </recommendedName>
</protein>
<proteinExistence type="predicted"/>
<dbReference type="RefSeq" id="WP_008985159.1">
    <property type="nucleotide sequence ID" value="NZ_AKKU01000021.1"/>
</dbReference>
<reference evidence="1 2" key="1">
    <citation type="journal article" date="2012" name="J. Bacteriol.">
        <title>Genome Sequence of Pectin-Degrading Alishewanella agri, Isolated from Landfill Soil.</title>
        <authorList>
            <person name="Kim J."/>
            <person name="Jung J."/>
            <person name="Sung J.S."/>
            <person name="Chun J."/>
            <person name="Park W."/>
        </authorList>
    </citation>
    <scope>NUCLEOTIDE SEQUENCE [LARGE SCALE GENOMIC DNA]</scope>
    <source>
        <strain evidence="1 2">BL06</strain>
    </source>
</reference>
<name>I9DQL2_9ALTE</name>
<dbReference type="EMBL" id="AKKU01000021">
    <property type="protein sequence ID" value="EIW88310.1"/>
    <property type="molecule type" value="Genomic_DNA"/>
</dbReference>
<dbReference type="STRING" id="1195246.AGRI_11687"/>